<dbReference type="PANTHER" id="PTHR24412">
    <property type="entry name" value="KELCH PROTEIN"/>
    <property type="match status" value="1"/>
</dbReference>
<dbReference type="PANTHER" id="PTHR24412:SF489">
    <property type="entry name" value="RING FINGER DOMAIN AND KELCH REPEAT-CONTAINING PROTEIN DDB_G0271372"/>
    <property type="match status" value="1"/>
</dbReference>
<dbReference type="Proteomes" id="UP001196413">
    <property type="component" value="Unassembled WGS sequence"/>
</dbReference>
<sequence length="319" mass="35154">MFRLHPMACSVLLIGGCTEREESGCLRSIEELSLSCTPTGVNIATKVVGHLQEARRSPAVFRERNGVVVLGGCLKKNCHLASGERIQRNGDQWECTTLVFSDVIDGRSCAVSFNLGKSVGAVIGGYNGIECSKKVQLVRLNEKELSSTTLHDIPFRLKNSVGVALPDGAVLLFGGWDERHTMKTVFRLNFNACFTSYQIEMESILPYDVEGHCCALYGDHVYLVGGYDGVSVTDKIVRYSISNRSSEVLPTRLSIARENHACEVLLDRYLVVMGGWDGKKALDSIEVFELTNEHPYLVSTNVEFKLSQARIRPASVVVC</sequence>
<dbReference type="PROSITE" id="PS51257">
    <property type="entry name" value="PROKAR_LIPOPROTEIN"/>
    <property type="match status" value="1"/>
</dbReference>
<comment type="caution">
    <text evidence="3">The sequence shown here is derived from an EMBL/GenBank/DDBJ whole genome shotgun (WGS) entry which is preliminary data.</text>
</comment>
<protein>
    <submittedName>
        <fullName evidence="3">Uncharacterized protein</fullName>
    </submittedName>
</protein>
<dbReference type="SUPFAM" id="SSF117281">
    <property type="entry name" value="Kelch motif"/>
    <property type="match status" value="1"/>
</dbReference>
<dbReference type="EMBL" id="JAHQIW010002694">
    <property type="protein sequence ID" value="KAJ1356098.1"/>
    <property type="molecule type" value="Genomic_DNA"/>
</dbReference>
<dbReference type="Pfam" id="PF24681">
    <property type="entry name" value="Kelch_KLHDC2_KLHL20_DRC7"/>
    <property type="match status" value="1"/>
</dbReference>
<evidence type="ECO:0000313" key="3">
    <source>
        <dbReference type="EMBL" id="KAJ1356098.1"/>
    </source>
</evidence>
<name>A0AAD5QL75_PARTN</name>
<dbReference type="Gene3D" id="2.120.10.80">
    <property type="entry name" value="Kelch-type beta propeller"/>
    <property type="match status" value="1"/>
</dbReference>
<accession>A0AAD5QL75</accession>
<organism evidence="3 4">
    <name type="scientific">Parelaphostrongylus tenuis</name>
    <name type="common">Meningeal worm</name>
    <dbReference type="NCBI Taxonomy" id="148309"/>
    <lineage>
        <taxon>Eukaryota</taxon>
        <taxon>Metazoa</taxon>
        <taxon>Ecdysozoa</taxon>
        <taxon>Nematoda</taxon>
        <taxon>Chromadorea</taxon>
        <taxon>Rhabditida</taxon>
        <taxon>Rhabditina</taxon>
        <taxon>Rhabditomorpha</taxon>
        <taxon>Strongyloidea</taxon>
        <taxon>Metastrongylidae</taxon>
        <taxon>Parelaphostrongylus</taxon>
    </lineage>
</organism>
<dbReference type="InterPro" id="IPR015915">
    <property type="entry name" value="Kelch-typ_b-propeller"/>
</dbReference>
<evidence type="ECO:0000256" key="1">
    <source>
        <dbReference type="ARBA" id="ARBA00022441"/>
    </source>
</evidence>
<keyword evidence="4" id="KW-1185">Reference proteome</keyword>
<reference evidence="3" key="1">
    <citation type="submission" date="2021-06" db="EMBL/GenBank/DDBJ databases">
        <title>Parelaphostrongylus tenuis whole genome reference sequence.</title>
        <authorList>
            <person name="Garwood T.J."/>
            <person name="Larsen P.A."/>
            <person name="Fountain-Jones N.M."/>
            <person name="Garbe J.R."/>
            <person name="Macchietto M.G."/>
            <person name="Kania S.A."/>
            <person name="Gerhold R.W."/>
            <person name="Richards J.E."/>
            <person name="Wolf T.M."/>
        </authorList>
    </citation>
    <scope>NUCLEOTIDE SEQUENCE</scope>
    <source>
        <strain evidence="3">MNPRO001-30</strain>
        <tissue evidence="3">Meninges</tissue>
    </source>
</reference>
<evidence type="ECO:0000313" key="4">
    <source>
        <dbReference type="Proteomes" id="UP001196413"/>
    </source>
</evidence>
<dbReference type="AlphaFoldDB" id="A0AAD5QL75"/>
<evidence type="ECO:0000256" key="2">
    <source>
        <dbReference type="ARBA" id="ARBA00022737"/>
    </source>
</evidence>
<keyword evidence="1" id="KW-0880">Kelch repeat</keyword>
<keyword evidence="2" id="KW-0677">Repeat</keyword>
<proteinExistence type="predicted"/>
<gene>
    <name evidence="3" type="ORF">KIN20_013734</name>
</gene>